<sequence length="323" mass="35490">MLFSATVSSVTMFLAILLTFHNVDLSPACGPTEYRKIVECFPGDSVSENCREYRRPPCVSCFNSNFFERSVHLLCIPCTQCDPGFGLRVKHPCRPSSDTVCEPLEGFYCTDPTKDGCKSAQRHSRCKPGQYIRQNGTTSTDTVCVDCTGDTYSDGSFTSCQPHKMFLAILFRFHNVDLSAACGPTEYRIGCECCPMCSPGNRVNKHCTEYTSTSCVPCIGSTYLDEPNGLTACTPCTHCDPGFGLRVKHPCRPSSDTVCEPLEGFYCTDPTVDGCKSAQRHSRCKPGQYIRQNGTTSKDTVCVDCTGDTYSDGSFTSCQPHKM</sequence>
<dbReference type="GO" id="GO:0046642">
    <property type="term" value="P:negative regulation of alpha-beta T cell proliferation"/>
    <property type="evidence" value="ECO:0007669"/>
    <property type="project" value="TreeGrafter"/>
</dbReference>
<dbReference type="SMART" id="SM00208">
    <property type="entry name" value="TNFR"/>
    <property type="match status" value="5"/>
</dbReference>
<dbReference type="SUPFAM" id="SSF57586">
    <property type="entry name" value="TNF receptor-like"/>
    <property type="match status" value="3"/>
</dbReference>
<dbReference type="GO" id="GO:2000406">
    <property type="term" value="P:positive regulation of T cell migration"/>
    <property type="evidence" value="ECO:0007669"/>
    <property type="project" value="TreeGrafter"/>
</dbReference>
<dbReference type="FunFam" id="2.10.50.10:FF:000007">
    <property type="entry name" value="TNF receptor superfamily member 14"/>
    <property type="match status" value="1"/>
</dbReference>
<dbReference type="InterPro" id="IPR008063">
    <property type="entry name" value="Fas_rcpt"/>
</dbReference>
<evidence type="ECO:0000259" key="14">
    <source>
        <dbReference type="PROSITE" id="PS50050"/>
    </source>
</evidence>
<keyword evidence="4" id="KW-0812">Transmembrane</keyword>
<organism evidence="15 16">
    <name type="scientific">Esox lucius</name>
    <name type="common">Northern pike</name>
    <dbReference type="NCBI Taxonomy" id="8010"/>
    <lineage>
        <taxon>Eukaryota</taxon>
        <taxon>Metazoa</taxon>
        <taxon>Chordata</taxon>
        <taxon>Craniata</taxon>
        <taxon>Vertebrata</taxon>
        <taxon>Euteleostomi</taxon>
        <taxon>Actinopterygii</taxon>
        <taxon>Neopterygii</taxon>
        <taxon>Teleostei</taxon>
        <taxon>Protacanthopterygii</taxon>
        <taxon>Esociformes</taxon>
        <taxon>Esocidae</taxon>
        <taxon>Esox</taxon>
    </lineage>
</organism>
<evidence type="ECO:0000256" key="3">
    <source>
        <dbReference type="ARBA" id="ARBA00022581"/>
    </source>
</evidence>
<proteinExistence type="predicted"/>
<dbReference type="AlphaFoldDB" id="A0A6Q2WW89"/>
<reference evidence="15" key="4">
    <citation type="submission" date="2025-09" db="UniProtKB">
        <authorList>
            <consortium name="Ensembl"/>
        </authorList>
    </citation>
    <scope>IDENTIFICATION</scope>
</reference>
<dbReference type="PANTHER" id="PTHR46838:SF1">
    <property type="entry name" value="TUMOR NECROSIS FACTOR RECEPTOR SUPERFAMILY MEMBER 14"/>
    <property type="match status" value="1"/>
</dbReference>
<feature type="signal peptide" evidence="13">
    <location>
        <begin position="1"/>
        <end position="25"/>
    </location>
</feature>
<reference evidence="15" key="3">
    <citation type="submission" date="2025-08" db="UniProtKB">
        <authorList>
            <consortium name="Ensembl"/>
        </authorList>
    </citation>
    <scope>IDENTIFICATION</scope>
</reference>
<evidence type="ECO:0000256" key="8">
    <source>
        <dbReference type="ARBA" id="ARBA00023136"/>
    </source>
</evidence>
<feature type="repeat" description="TNFR-Cys" evidence="12">
    <location>
        <begin position="217"/>
        <end position="259"/>
    </location>
</feature>
<keyword evidence="8" id="KW-0472">Membrane</keyword>
<comment type="caution">
    <text evidence="12">Lacks conserved residue(s) required for the propagation of feature annotation.</text>
</comment>
<comment type="subcellular location">
    <subcellularLocation>
        <location evidence="1">Membrane</location>
        <topology evidence="1">Single-pass type I membrane protein</topology>
    </subcellularLocation>
</comment>
<name>A0A6Q2WW89_ESOLU</name>
<keyword evidence="3" id="KW-0945">Host-virus interaction</keyword>
<keyword evidence="16" id="KW-1185">Reference proteome</keyword>
<dbReference type="FunFam" id="2.10.50.10:FF:000065">
    <property type="entry name" value="TNF receptor superfamily member 14"/>
    <property type="match status" value="2"/>
</dbReference>
<dbReference type="FunFam" id="2.10.50.10:FF:000009">
    <property type="entry name" value="Tumor necrosis factor receptor superfamily member 14"/>
    <property type="match status" value="1"/>
</dbReference>
<feature type="domain" description="TNFR-Cys" evidence="14">
    <location>
        <begin position="217"/>
        <end position="259"/>
    </location>
</feature>
<keyword evidence="7" id="KW-1133">Transmembrane helix</keyword>
<dbReference type="GO" id="GO:0006955">
    <property type="term" value="P:immune response"/>
    <property type="evidence" value="ECO:0007669"/>
    <property type="project" value="InterPro"/>
</dbReference>
<evidence type="ECO:0000256" key="4">
    <source>
        <dbReference type="ARBA" id="ARBA00022692"/>
    </source>
</evidence>
<dbReference type="PRINTS" id="PR01680">
    <property type="entry name" value="TNFACTORR6"/>
</dbReference>
<keyword evidence="9 12" id="KW-1015">Disulfide bond</keyword>
<evidence type="ECO:0000256" key="1">
    <source>
        <dbReference type="ARBA" id="ARBA00004479"/>
    </source>
</evidence>
<feature type="disulfide bond" evidence="12">
    <location>
        <begin position="218"/>
        <end position="233"/>
    </location>
</feature>
<feature type="domain" description="TNFR-Cys" evidence="14">
    <location>
        <begin position="60"/>
        <end position="101"/>
    </location>
</feature>
<reference evidence="16" key="1">
    <citation type="journal article" date="2014" name="PLoS ONE">
        <title>The genome and linkage map of the northern pike (Esox lucius): conserved synteny revealed between the salmonid sister group and the Neoteleostei.</title>
        <authorList>
            <person name="Rondeau E.B."/>
            <person name="Minkley D.R."/>
            <person name="Leong J.S."/>
            <person name="Messmer A.M."/>
            <person name="Jantzen J.R."/>
            <person name="von Schalburg K.R."/>
            <person name="Lemon C."/>
            <person name="Bird N.H."/>
            <person name="Koop B.F."/>
        </authorList>
    </citation>
    <scope>NUCLEOTIDE SEQUENCE</scope>
</reference>
<evidence type="ECO:0000313" key="15">
    <source>
        <dbReference type="Ensembl" id="ENSELUP00000045964.2"/>
    </source>
</evidence>
<dbReference type="PROSITE" id="PS50050">
    <property type="entry name" value="TNFR_NGFR_2"/>
    <property type="match status" value="2"/>
</dbReference>
<accession>A0A6Q2WW89</accession>
<dbReference type="PANTHER" id="PTHR46838">
    <property type="entry name" value="TUMOR NECROSIS FACTOR RECEPTOR SUPERFAMILY MEMBER 14"/>
    <property type="match status" value="1"/>
</dbReference>
<evidence type="ECO:0000256" key="6">
    <source>
        <dbReference type="ARBA" id="ARBA00022737"/>
    </source>
</evidence>
<evidence type="ECO:0000256" key="10">
    <source>
        <dbReference type="ARBA" id="ARBA00023170"/>
    </source>
</evidence>
<evidence type="ECO:0000256" key="11">
    <source>
        <dbReference type="ARBA" id="ARBA00023180"/>
    </source>
</evidence>
<dbReference type="GO" id="GO:0050829">
    <property type="term" value="P:defense response to Gram-negative bacterium"/>
    <property type="evidence" value="ECO:0007669"/>
    <property type="project" value="TreeGrafter"/>
</dbReference>
<dbReference type="GO" id="GO:0050830">
    <property type="term" value="P:defense response to Gram-positive bacterium"/>
    <property type="evidence" value="ECO:0007669"/>
    <property type="project" value="TreeGrafter"/>
</dbReference>
<reference evidence="15" key="2">
    <citation type="submission" date="2020-02" db="EMBL/GenBank/DDBJ databases">
        <title>Esox lucius (northern pike) genome, fEsoLuc1, primary haplotype.</title>
        <authorList>
            <person name="Myers G."/>
            <person name="Karagic N."/>
            <person name="Meyer A."/>
            <person name="Pippel M."/>
            <person name="Reichard M."/>
            <person name="Winkler S."/>
            <person name="Tracey A."/>
            <person name="Sims Y."/>
            <person name="Howe K."/>
            <person name="Rhie A."/>
            <person name="Formenti G."/>
            <person name="Durbin R."/>
            <person name="Fedrigo O."/>
            <person name="Jarvis E.D."/>
        </authorList>
    </citation>
    <scope>NUCLEOTIDE SEQUENCE [LARGE SCALE GENOMIC DNA]</scope>
</reference>
<dbReference type="RefSeq" id="XP_034151572.1">
    <property type="nucleotide sequence ID" value="XM_034295681.1"/>
</dbReference>
<dbReference type="Gene3D" id="2.10.50.10">
    <property type="entry name" value="Tumor Necrosis Factor Receptor, subunit A, domain 2"/>
    <property type="match status" value="5"/>
</dbReference>
<dbReference type="CDD" id="cd13405">
    <property type="entry name" value="TNFRSF14_teleost"/>
    <property type="match status" value="1"/>
</dbReference>
<dbReference type="Pfam" id="PF00020">
    <property type="entry name" value="TNFR_c6"/>
    <property type="match status" value="2"/>
</dbReference>
<dbReference type="GO" id="GO:0004888">
    <property type="term" value="F:transmembrane signaling receptor activity"/>
    <property type="evidence" value="ECO:0007669"/>
    <property type="project" value="InterPro"/>
</dbReference>
<evidence type="ECO:0000256" key="5">
    <source>
        <dbReference type="ARBA" id="ARBA00022729"/>
    </source>
</evidence>
<keyword evidence="5 13" id="KW-0732">Signal</keyword>
<dbReference type="InterPro" id="IPR001368">
    <property type="entry name" value="TNFR/NGFR_Cys_rich_reg"/>
</dbReference>
<dbReference type="GeneTree" id="ENSGT00950000183126"/>
<dbReference type="GO" id="GO:0009897">
    <property type="term" value="C:external side of plasma membrane"/>
    <property type="evidence" value="ECO:0007669"/>
    <property type="project" value="TreeGrafter"/>
</dbReference>
<dbReference type="PROSITE" id="PS00652">
    <property type="entry name" value="TNFR_NGFR_1"/>
    <property type="match status" value="3"/>
</dbReference>
<dbReference type="Proteomes" id="UP000265140">
    <property type="component" value="Chromosome 12"/>
</dbReference>
<evidence type="ECO:0000313" key="16">
    <source>
        <dbReference type="Proteomes" id="UP000265140"/>
    </source>
</evidence>
<dbReference type="GO" id="GO:0006915">
    <property type="term" value="P:apoptotic process"/>
    <property type="evidence" value="ECO:0007669"/>
    <property type="project" value="InterPro"/>
</dbReference>
<dbReference type="Bgee" id="ENSELUG00000012744">
    <property type="expression patterns" value="Expressed in spleen and 14 other cell types or tissues"/>
</dbReference>
<evidence type="ECO:0000256" key="7">
    <source>
        <dbReference type="ARBA" id="ARBA00022989"/>
    </source>
</evidence>
<keyword evidence="2" id="KW-0597">Phosphoprotein</keyword>
<keyword evidence="10" id="KW-0675">Receptor</keyword>
<evidence type="ECO:0000256" key="2">
    <source>
        <dbReference type="ARBA" id="ARBA00022553"/>
    </source>
</evidence>
<evidence type="ECO:0000256" key="13">
    <source>
        <dbReference type="SAM" id="SignalP"/>
    </source>
</evidence>
<feature type="repeat" description="TNFR-Cys" evidence="12">
    <location>
        <begin position="60"/>
        <end position="101"/>
    </location>
</feature>
<dbReference type="GO" id="GO:0007165">
    <property type="term" value="P:signal transduction"/>
    <property type="evidence" value="ECO:0007669"/>
    <property type="project" value="InterPro"/>
</dbReference>
<dbReference type="GeneID" id="105023882"/>
<keyword evidence="11" id="KW-0325">Glycoprotein</keyword>
<evidence type="ECO:0000256" key="12">
    <source>
        <dbReference type="PROSITE-ProRule" id="PRU00206"/>
    </source>
</evidence>
<dbReference type="GO" id="GO:0002720">
    <property type="term" value="P:positive regulation of cytokine production involved in immune response"/>
    <property type="evidence" value="ECO:0007669"/>
    <property type="project" value="TreeGrafter"/>
</dbReference>
<evidence type="ECO:0000256" key="9">
    <source>
        <dbReference type="ARBA" id="ARBA00023157"/>
    </source>
</evidence>
<protein>
    <recommendedName>
        <fullName evidence="14">TNFR-Cys domain-containing protein</fullName>
    </recommendedName>
</protein>
<keyword evidence="6" id="KW-0677">Repeat</keyword>
<feature type="chain" id="PRO_5044323030" description="TNFR-Cys domain-containing protein" evidence="13">
    <location>
        <begin position="26"/>
        <end position="323"/>
    </location>
</feature>
<dbReference type="Ensembl" id="ENSELUT00000066082.2">
    <property type="protein sequence ID" value="ENSELUP00000045964.2"/>
    <property type="gene ID" value="ENSELUG00000012744.3"/>
</dbReference>